<evidence type="ECO:0000313" key="3">
    <source>
        <dbReference type="Proteomes" id="UP000823399"/>
    </source>
</evidence>
<evidence type="ECO:0000256" key="1">
    <source>
        <dbReference type="SAM" id="MobiDB-lite"/>
    </source>
</evidence>
<dbReference type="GeneID" id="64694253"/>
<dbReference type="OrthoDB" id="2676599at2759"/>
<accession>A0A9P7ESW0</accession>
<dbReference type="EMBL" id="JABBWM010000117">
    <property type="protein sequence ID" value="KAG2088847.1"/>
    <property type="molecule type" value="Genomic_DNA"/>
</dbReference>
<evidence type="ECO:0000313" key="2">
    <source>
        <dbReference type="EMBL" id="KAG2088847.1"/>
    </source>
</evidence>
<comment type="caution">
    <text evidence="2">The sequence shown here is derived from an EMBL/GenBank/DDBJ whole genome shotgun (WGS) entry which is preliminary data.</text>
</comment>
<dbReference type="Proteomes" id="UP000823399">
    <property type="component" value="Unassembled WGS sequence"/>
</dbReference>
<name>A0A9P7ESW0_9AGAM</name>
<reference evidence="2" key="1">
    <citation type="journal article" date="2020" name="New Phytol.">
        <title>Comparative genomics reveals dynamic genome evolution in host specialist ectomycorrhizal fungi.</title>
        <authorList>
            <person name="Lofgren L.A."/>
            <person name="Nguyen N.H."/>
            <person name="Vilgalys R."/>
            <person name="Ruytinx J."/>
            <person name="Liao H.L."/>
            <person name="Branco S."/>
            <person name="Kuo A."/>
            <person name="LaButti K."/>
            <person name="Lipzen A."/>
            <person name="Andreopoulos W."/>
            <person name="Pangilinan J."/>
            <person name="Riley R."/>
            <person name="Hundley H."/>
            <person name="Na H."/>
            <person name="Barry K."/>
            <person name="Grigoriev I.V."/>
            <person name="Stajich J.E."/>
            <person name="Kennedy P.G."/>
        </authorList>
    </citation>
    <scope>NUCLEOTIDE SEQUENCE</scope>
    <source>
        <strain evidence="2">FC423</strain>
    </source>
</reference>
<sequence>MAPLLDNPNDAVLPDFRTADHTTARARLVANSVGNDAQAAELLATLWTLNNNTARELWAEQIEEAARDAKEQTIADEQEAAHKEEQKKNKSKFVPKLKAGEYCELYYFTNKGLKDAKKSLLATESPGLTLTTNTDGQQTWINSDETRDPKAVITKDENLSWEHFNEAAPCMITAMKQHEWPEDRVDMHIKFWTALQNHRWRHTFDTLKQRALLFYQSQQRRLWHLTAGGPFGWSIAELNQDLILEAREEIFNEDHDLALAVLRQVHSFRSLLAKSD</sequence>
<gene>
    <name evidence="2" type="ORF">F5147DRAFT_587454</name>
</gene>
<protein>
    <submittedName>
        <fullName evidence="2">Uncharacterized protein</fullName>
    </submittedName>
</protein>
<dbReference type="RefSeq" id="XP_041285695.1">
    <property type="nucleotide sequence ID" value="XM_041431994.1"/>
</dbReference>
<dbReference type="AlphaFoldDB" id="A0A9P7ESW0"/>
<proteinExistence type="predicted"/>
<feature type="compositionally biased region" description="Basic and acidic residues" evidence="1">
    <location>
        <begin position="71"/>
        <end position="88"/>
    </location>
</feature>
<organism evidence="2 3">
    <name type="scientific">Suillus discolor</name>
    <dbReference type="NCBI Taxonomy" id="1912936"/>
    <lineage>
        <taxon>Eukaryota</taxon>
        <taxon>Fungi</taxon>
        <taxon>Dikarya</taxon>
        <taxon>Basidiomycota</taxon>
        <taxon>Agaricomycotina</taxon>
        <taxon>Agaricomycetes</taxon>
        <taxon>Agaricomycetidae</taxon>
        <taxon>Boletales</taxon>
        <taxon>Suillineae</taxon>
        <taxon>Suillaceae</taxon>
        <taxon>Suillus</taxon>
    </lineage>
</organism>
<keyword evidence="3" id="KW-1185">Reference proteome</keyword>
<feature type="region of interest" description="Disordered" evidence="1">
    <location>
        <begin position="71"/>
        <end position="90"/>
    </location>
</feature>